<proteinExistence type="predicted"/>
<dbReference type="EMBL" id="CADEAL010001001">
    <property type="protein sequence ID" value="CAB1427801.1"/>
    <property type="molecule type" value="Genomic_DNA"/>
</dbReference>
<evidence type="ECO:0000256" key="1">
    <source>
        <dbReference type="SAM" id="MobiDB-lite"/>
    </source>
</evidence>
<feature type="compositionally biased region" description="Basic and acidic residues" evidence="1">
    <location>
        <begin position="13"/>
        <end position="25"/>
    </location>
</feature>
<keyword evidence="3" id="KW-1185">Reference proteome</keyword>
<evidence type="ECO:0000313" key="3">
    <source>
        <dbReference type="Proteomes" id="UP001153269"/>
    </source>
</evidence>
<gene>
    <name evidence="2" type="ORF">PLEPLA_LOCUS15746</name>
</gene>
<evidence type="ECO:0000313" key="2">
    <source>
        <dbReference type="EMBL" id="CAB1427801.1"/>
    </source>
</evidence>
<comment type="caution">
    <text evidence="2">The sequence shown here is derived from an EMBL/GenBank/DDBJ whole genome shotgun (WGS) entry which is preliminary data.</text>
</comment>
<accession>A0A9N7YJL2</accession>
<feature type="region of interest" description="Disordered" evidence="1">
    <location>
        <begin position="1"/>
        <end position="25"/>
    </location>
</feature>
<organism evidence="2 3">
    <name type="scientific">Pleuronectes platessa</name>
    <name type="common">European plaice</name>
    <dbReference type="NCBI Taxonomy" id="8262"/>
    <lineage>
        <taxon>Eukaryota</taxon>
        <taxon>Metazoa</taxon>
        <taxon>Chordata</taxon>
        <taxon>Craniata</taxon>
        <taxon>Vertebrata</taxon>
        <taxon>Euteleostomi</taxon>
        <taxon>Actinopterygii</taxon>
        <taxon>Neopterygii</taxon>
        <taxon>Teleostei</taxon>
        <taxon>Neoteleostei</taxon>
        <taxon>Acanthomorphata</taxon>
        <taxon>Carangaria</taxon>
        <taxon>Pleuronectiformes</taxon>
        <taxon>Pleuronectoidei</taxon>
        <taxon>Pleuronectidae</taxon>
        <taxon>Pleuronectes</taxon>
    </lineage>
</organism>
<dbReference type="Proteomes" id="UP001153269">
    <property type="component" value="Unassembled WGS sequence"/>
</dbReference>
<protein>
    <submittedName>
        <fullName evidence="2">Uncharacterized protein</fullName>
    </submittedName>
</protein>
<sequence length="81" mass="9085">MGYLQAAGWGLRGHKETKGDLSDETKQRLAGYRQAKRGEDPRHVFCFCIVPINPGPGLWPLALRALEKKRPRPERAEGNMG</sequence>
<name>A0A9N7YJL2_PLEPL</name>
<reference evidence="2" key="1">
    <citation type="submission" date="2020-03" db="EMBL/GenBank/DDBJ databases">
        <authorList>
            <person name="Weist P."/>
        </authorList>
    </citation>
    <scope>NUCLEOTIDE SEQUENCE</scope>
</reference>
<dbReference type="AlphaFoldDB" id="A0A9N7YJL2"/>